<keyword evidence="3" id="KW-1185">Reference proteome</keyword>
<feature type="region of interest" description="Disordered" evidence="1">
    <location>
        <begin position="1"/>
        <end position="20"/>
    </location>
</feature>
<comment type="caution">
    <text evidence="2">The sequence shown here is derived from an EMBL/GenBank/DDBJ whole genome shotgun (WGS) entry which is preliminary data.</text>
</comment>
<dbReference type="RefSeq" id="WP_145073343.1">
    <property type="nucleotide sequence ID" value="NZ_JACIIY010000006.1"/>
</dbReference>
<protein>
    <submittedName>
        <fullName evidence="2">Uncharacterized protein</fullName>
    </submittedName>
</protein>
<dbReference type="AlphaFoldDB" id="A0A562KCV0"/>
<sequence length="65" mass="7013">MTNRTSRARRTAPQGEQGRFEVTLSAVPPGLLGPQFRRGARITVDALLLQRLEEAGAADNVQPAV</sequence>
<name>A0A562KCV0_SPHWJ</name>
<dbReference type="Proteomes" id="UP000316624">
    <property type="component" value="Unassembled WGS sequence"/>
</dbReference>
<organism evidence="2 3">
    <name type="scientific">Sphingobium wenxiniae (strain DSM 21828 / CGMCC 1.7748 / JZ-1)</name>
    <dbReference type="NCBI Taxonomy" id="595605"/>
    <lineage>
        <taxon>Bacteria</taxon>
        <taxon>Pseudomonadati</taxon>
        <taxon>Pseudomonadota</taxon>
        <taxon>Alphaproteobacteria</taxon>
        <taxon>Sphingomonadales</taxon>
        <taxon>Sphingomonadaceae</taxon>
        <taxon>Sphingobium</taxon>
    </lineage>
</organism>
<evidence type="ECO:0000313" key="3">
    <source>
        <dbReference type="Proteomes" id="UP000316624"/>
    </source>
</evidence>
<proteinExistence type="predicted"/>
<reference evidence="2 3" key="1">
    <citation type="journal article" date="2015" name="Stand. Genomic Sci.">
        <title>Genomic Encyclopedia of Bacterial and Archaeal Type Strains, Phase III: the genomes of soil and plant-associated and newly described type strains.</title>
        <authorList>
            <person name="Whitman W.B."/>
            <person name="Woyke T."/>
            <person name="Klenk H.P."/>
            <person name="Zhou Y."/>
            <person name="Lilburn T.G."/>
            <person name="Beck B.J."/>
            <person name="De Vos P."/>
            <person name="Vandamme P."/>
            <person name="Eisen J.A."/>
            <person name="Garrity G."/>
            <person name="Hugenholtz P."/>
            <person name="Kyrpides N.C."/>
        </authorList>
    </citation>
    <scope>NUCLEOTIDE SEQUENCE [LARGE SCALE GENOMIC DNA]</scope>
    <source>
        <strain evidence="2 3">CGMCC 1.7748</strain>
    </source>
</reference>
<evidence type="ECO:0000313" key="2">
    <source>
        <dbReference type="EMBL" id="TWH93202.1"/>
    </source>
</evidence>
<evidence type="ECO:0000256" key="1">
    <source>
        <dbReference type="SAM" id="MobiDB-lite"/>
    </source>
</evidence>
<dbReference type="EMBL" id="VLKK01000007">
    <property type="protein sequence ID" value="TWH93202.1"/>
    <property type="molecule type" value="Genomic_DNA"/>
</dbReference>
<accession>A0A562KCV0</accession>
<gene>
    <name evidence="2" type="ORF">IQ35_02109</name>
</gene>
<feature type="compositionally biased region" description="Basic residues" evidence="1">
    <location>
        <begin position="1"/>
        <end position="10"/>
    </location>
</feature>